<keyword evidence="7 10" id="KW-0378">Hydrolase</keyword>
<feature type="region of interest" description="Disordered" evidence="12">
    <location>
        <begin position="1203"/>
        <end position="1224"/>
    </location>
</feature>
<dbReference type="PROSITE" id="PS00137">
    <property type="entry name" value="SUBTILASE_HIS"/>
    <property type="match status" value="1"/>
</dbReference>
<dbReference type="Gene3D" id="2.60.40.3170">
    <property type="match status" value="1"/>
</dbReference>
<dbReference type="Pfam" id="PF21316">
    <property type="entry name" value="TPPII_GBD"/>
    <property type="match status" value="1"/>
</dbReference>
<dbReference type="InterPro" id="IPR015500">
    <property type="entry name" value="Peptidase_S8_subtilisin-rel"/>
</dbReference>
<comment type="catalytic activity">
    <reaction evidence="1">
        <text>Release of an N-terminal tripeptide from a polypeptide.</text>
        <dbReference type="EC" id="3.4.14.10"/>
    </reaction>
</comment>
<dbReference type="InterPro" id="IPR000209">
    <property type="entry name" value="Peptidase_S8/S53_dom"/>
</dbReference>
<dbReference type="PANTHER" id="PTHR43806:SF14">
    <property type="entry name" value="TRIPEPTIDYL-PEPTIDASE 2"/>
    <property type="match status" value="1"/>
</dbReference>
<dbReference type="GO" id="GO:0005829">
    <property type="term" value="C:cytosol"/>
    <property type="evidence" value="ECO:0007669"/>
    <property type="project" value="TreeGrafter"/>
</dbReference>
<keyword evidence="6 10" id="KW-0645">Protease</keyword>
<keyword evidence="8 10" id="KW-0720">Serine protease</keyword>
<evidence type="ECO:0000256" key="11">
    <source>
        <dbReference type="SAM" id="Coils"/>
    </source>
</evidence>
<dbReference type="FunFam" id="2.20.25.690:FF:000001">
    <property type="entry name" value="Tripeptidyl-peptidase 2"/>
    <property type="match status" value="1"/>
</dbReference>
<name>A0A4D6N8B5_VIGUN</name>
<evidence type="ECO:0000259" key="16">
    <source>
        <dbReference type="Pfam" id="PF21316"/>
    </source>
</evidence>
<keyword evidence="11" id="KW-0175">Coiled coil</keyword>
<dbReference type="PANTHER" id="PTHR43806">
    <property type="entry name" value="PEPTIDASE S8"/>
    <property type="match status" value="1"/>
</dbReference>
<dbReference type="InterPro" id="IPR034051">
    <property type="entry name" value="TPP_II_domain"/>
</dbReference>
<evidence type="ECO:0000256" key="8">
    <source>
        <dbReference type="ARBA" id="ARBA00022825"/>
    </source>
</evidence>
<evidence type="ECO:0000256" key="7">
    <source>
        <dbReference type="ARBA" id="ARBA00022801"/>
    </source>
</evidence>
<dbReference type="Pfam" id="PF12580">
    <property type="entry name" value="TPPII"/>
    <property type="match status" value="1"/>
</dbReference>
<dbReference type="InterPro" id="IPR050131">
    <property type="entry name" value="Peptidase_S8_subtilisin-like"/>
</dbReference>
<dbReference type="SUPFAM" id="SSF52743">
    <property type="entry name" value="Subtilisin-like"/>
    <property type="match status" value="1"/>
</dbReference>
<comment type="similarity">
    <text evidence="2 10">Belongs to the peptidase S8 family.</text>
</comment>
<evidence type="ECO:0000256" key="1">
    <source>
        <dbReference type="ARBA" id="ARBA00001910"/>
    </source>
</evidence>
<reference evidence="17 18" key="1">
    <citation type="submission" date="2019-04" db="EMBL/GenBank/DDBJ databases">
        <title>An improved genome assembly and genetic linkage map for asparagus bean, Vigna unguiculata ssp. sesquipedialis.</title>
        <authorList>
            <person name="Xia Q."/>
            <person name="Zhang R."/>
            <person name="Dong Y."/>
        </authorList>
    </citation>
    <scope>NUCLEOTIDE SEQUENCE [LARGE SCALE GENOMIC DNA]</scope>
    <source>
        <tissue evidence="17">Leaf</tissue>
    </source>
</reference>
<organism evidence="17 18">
    <name type="scientific">Vigna unguiculata</name>
    <name type="common">Cowpea</name>
    <dbReference type="NCBI Taxonomy" id="3917"/>
    <lineage>
        <taxon>Eukaryota</taxon>
        <taxon>Viridiplantae</taxon>
        <taxon>Streptophyta</taxon>
        <taxon>Embryophyta</taxon>
        <taxon>Tracheophyta</taxon>
        <taxon>Spermatophyta</taxon>
        <taxon>Magnoliopsida</taxon>
        <taxon>eudicotyledons</taxon>
        <taxon>Gunneridae</taxon>
        <taxon>Pentapetalae</taxon>
        <taxon>rosids</taxon>
        <taxon>fabids</taxon>
        <taxon>Fabales</taxon>
        <taxon>Fabaceae</taxon>
        <taxon>Papilionoideae</taxon>
        <taxon>50 kb inversion clade</taxon>
        <taxon>NPAAA clade</taxon>
        <taxon>indigoferoid/millettioid clade</taxon>
        <taxon>Phaseoleae</taxon>
        <taxon>Vigna</taxon>
    </lineage>
</organism>
<evidence type="ECO:0000256" key="5">
    <source>
        <dbReference type="ARBA" id="ARBA00022438"/>
    </source>
</evidence>
<dbReference type="InterPro" id="IPR036852">
    <property type="entry name" value="Peptidase_S8/S53_dom_sf"/>
</dbReference>
<dbReference type="InterPro" id="IPR046940">
    <property type="entry name" value="TPPII_Ig-like_sf"/>
</dbReference>
<dbReference type="FunFam" id="3.40.50.200:FF:000013">
    <property type="entry name" value="Tripeptidyl-peptidase 2 homolog"/>
    <property type="match status" value="1"/>
</dbReference>
<feature type="domain" description="Tripeptidyl peptidase II second Ig-like" evidence="14">
    <location>
        <begin position="976"/>
        <end position="1162"/>
    </location>
</feature>
<keyword evidence="5" id="KW-0031">Aminopeptidase</keyword>
<dbReference type="PROSITE" id="PS00138">
    <property type="entry name" value="SUBTILASE_SER"/>
    <property type="match status" value="1"/>
</dbReference>
<dbReference type="InterPro" id="IPR022229">
    <property type="entry name" value="TPPII_Ig-like-2"/>
</dbReference>
<dbReference type="PRINTS" id="PR00723">
    <property type="entry name" value="SUBTILISIN"/>
</dbReference>
<gene>
    <name evidence="17" type="ORF">DEO72_LG9g3214</name>
</gene>
<evidence type="ECO:0000256" key="9">
    <source>
        <dbReference type="ARBA" id="ARBA00075739"/>
    </source>
</evidence>
<dbReference type="InterPro" id="IPR048383">
    <property type="entry name" value="TPPII_Ig-like-1"/>
</dbReference>
<dbReference type="Gene3D" id="2.20.25.690">
    <property type="match status" value="1"/>
</dbReference>
<dbReference type="InterPro" id="IPR048384">
    <property type="entry name" value="TPPII_GBD"/>
</dbReference>
<evidence type="ECO:0000259" key="13">
    <source>
        <dbReference type="Pfam" id="PF00082"/>
    </source>
</evidence>
<dbReference type="Gene3D" id="3.40.50.200">
    <property type="entry name" value="Peptidase S8/S53 domain"/>
    <property type="match status" value="1"/>
</dbReference>
<feature type="active site" description="Charge relay system" evidence="10">
    <location>
        <position position="450"/>
    </location>
</feature>
<evidence type="ECO:0000256" key="2">
    <source>
        <dbReference type="ARBA" id="ARBA00011073"/>
    </source>
</evidence>
<dbReference type="FunFam" id="2.60.40.3170:FF:000002">
    <property type="entry name" value="Tripeptidyl-peptidase 2"/>
    <property type="match status" value="1"/>
</dbReference>
<dbReference type="Proteomes" id="UP000501690">
    <property type="component" value="Linkage Group LG9"/>
</dbReference>
<dbReference type="Gene3D" id="1.25.40.710">
    <property type="match status" value="1"/>
</dbReference>
<dbReference type="InterPro" id="IPR023828">
    <property type="entry name" value="Peptidase_S8_Ser-AS"/>
</dbReference>
<feature type="region of interest" description="Disordered" evidence="12">
    <location>
        <begin position="1367"/>
        <end position="1387"/>
    </location>
</feature>
<feature type="domain" description="Tripeptidyl-peptidase II galactose-binding" evidence="16">
    <location>
        <begin position="850"/>
        <end position="934"/>
    </location>
</feature>
<dbReference type="GO" id="GO:0004177">
    <property type="term" value="F:aminopeptidase activity"/>
    <property type="evidence" value="ECO:0007669"/>
    <property type="project" value="UniProtKB-KW"/>
</dbReference>
<proteinExistence type="inferred from homology"/>
<evidence type="ECO:0000256" key="12">
    <source>
        <dbReference type="SAM" id="MobiDB-lite"/>
    </source>
</evidence>
<dbReference type="InterPro" id="IPR022398">
    <property type="entry name" value="Peptidase_S8_His-AS"/>
</dbReference>
<evidence type="ECO:0000256" key="4">
    <source>
        <dbReference type="ARBA" id="ARBA00020244"/>
    </source>
</evidence>
<protein>
    <recommendedName>
        <fullName evidence="4">Tripeptidyl-peptidase 2</fullName>
        <ecNumber evidence="3">3.4.14.10</ecNumber>
    </recommendedName>
    <alternativeName>
        <fullName evidence="9">Tripeptidyl-peptidase II</fullName>
    </alternativeName>
</protein>
<dbReference type="EMBL" id="CP039353">
    <property type="protein sequence ID" value="QCE08187.1"/>
    <property type="molecule type" value="Genomic_DNA"/>
</dbReference>
<dbReference type="GO" id="GO:0006508">
    <property type="term" value="P:proteolysis"/>
    <property type="evidence" value="ECO:0007669"/>
    <property type="project" value="UniProtKB-KW"/>
</dbReference>
<feature type="domain" description="Peptidase S8/S53" evidence="13">
    <location>
        <begin position="214"/>
        <end position="674"/>
    </location>
</feature>
<feature type="active site" description="Charge relay system" evidence="10">
    <location>
        <position position="636"/>
    </location>
</feature>
<feature type="compositionally biased region" description="Basic and acidic residues" evidence="12">
    <location>
        <begin position="1370"/>
        <end position="1387"/>
    </location>
</feature>
<evidence type="ECO:0000256" key="10">
    <source>
        <dbReference type="PROSITE-ProRule" id="PRU01240"/>
    </source>
</evidence>
<dbReference type="InterPro" id="IPR046939">
    <property type="entry name" value="TPPII_C_sf"/>
</dbReference>
<sequence>MHNQHTLLLRLPSLPSHSLTTIHLPITKTKVIGTRRKRNRSSSFRRSNWVVPNALTMHCTSRCGSDDNNNNHNGATFRNSKLNESTFLASLMPKTEIGADRFLHAHPHYDGRGSLIAIFDSGVDPAAAGLQTKVIGTRRKRNRSSSFRRSNWVVPNALTMHCTSRCGSDDNNNNHNGATFRNSKLNESTFLASLMPKTEIGADRFLHAHPHYDGRGSLIAIFDSGVDPAAAGLQVTSDGKPKILDILDCTGSGDVDTSKVVKADADGCILGASGASLVINTAWKNPSGDWHVGYKLVYELFTENLTSRLKKERKKKWDEKNQEEIAKAVKQLTDFDKEHVKVEEANLKRVREDIQNKLDLLRKQSESYDDRGPAIDAVVWYDGEVWRVAIDTQSLEDDPDCGKLANFVPLTNYRTEKKYGIFSKLDACTYVVNVYNNGNVLSIVTDCSPHGTHVAGIAAAFHPEEPLLNGVAPGAQLISCKIGDSRLGSMETGTGLTRALIAAVEHKCDLINMSYGEPTSLPDYGRFVDLVNEAVNKHRLIFVSSAGNSGPALSTVGAPGGTSSNIIGVGAYVSPAMAAGAHSVVAPPSDGLEYTWSSRGPTTDGDLGISISAPGCAVAPVPTWTLQRRMLMNGTSMASPSACGGIALLLSAMKAEGIPVSPYSVRKALENTSVPIGGSPEEKLSTGQGLMQVDKCYEYIKQSQNIPNVRYQIMVHKSGKTKPWSRGIYLREASDCQQPMEWTVQVDPKFHEDAKKLEELAMFEEFIELHSSDQTVVKAPEYLLLTHNGRTFNIIVDPTNLNDGLHYYELYGIDYKAPWRGPIFRIPVTVTKPMAVTDRHPLVSFSNMLFLPGHVERKYIEVPNGASWIEATMNASSFDTVRRFFVHTVQICPLRRPFARRNVITFSSPAAKSFTFRVVGGQTLELVIAQFWSSGIGSHETTRVDLEVMYHGIKVNQEEIVLDGSEAPIRIDAEALLASEKLAPVGILNKIRVPYRPIDATISSLSSDRDKLPSGKQILALTLTYKIKLDDGAEIKPQIPFLNDRIYDTKFESQFYIISDSNKKVYSSGDAYPNSTKLPKGEYNLQLYLRHDNVQILEKMKQLVLFIQRNLEEKEIIRLCFFSEPDGPVMGDSSFKSSTLVPGIKEGFYLGPPPKDKLPKNCLQGSVLVGSISYGKLSFAGLQDGKSPEKHPVSHRVSYIIPPNKVDEDKGKSSSLSSKKTVSERLEQEVRDTKLKVFGGLKQGSNEECLEWKELSASLKTEYPKHTPLLAKILEGLVSRSYIKDKVLHHEEIIDAANEVIDSVDKEELAKFFALKHDPEDEEAEKTKKEMDSTRDQLAEALYQKGLALAEIASLKEVEKSLASVATEGAKQDVEKTDEQSKDDDVHPDLFKENFNELKKLVDVKCRKYGILLVTNERRNQRLGTALKVLNDIIQDDAEPAQKKFYELKLSLLEEIGWTHFCTYEREWMLVRFPPSLPLF</sequence>
<dbReference type="GO" id="GO:0004252">
    <property type="term" value="F:serine-type endopeptidase activity"/>
    <property type="evidence" value="ECO:0007669"/>
    <property type="project" value="UniProtKB-UniRule"/>
</dbReference>
<dbReference type="PROSITE" id="PS51892">
    <property type="entry name" value="SUBTILASE"/>
    <property type="match status" value="1"/>
</dbReference>
<keyword evidence="18" id="KW-1185">Reference proteome</keyword>
<feature type="domain" description="Tripeptidyl-peptidase II first Ig-like" evidence="15">
    <location>
        <begin position="724"/>
        <end position="830"/>
    </location>
</feature>
<dbReference type="EC" id="3.4.14.10" evidence="3"/>
<feature type="active site" description="Charge relay system" evidence="10">
    <location>
        <position position="223"/>
    </location>
</feature>
<dbReference type="CDD" id="cd04857">
    <property type="entry name" value="Peptidases_S8_Tripeptidyl_Aminopeptidase_II"/>
    <property type="match status" value="1"/>
</dbReference>
<dbReference type="GO" id="GO:0008240">
    <property type="term" value="F:tripeptidyl-peptidase activity"/>
    <property type="evidence" value="ECO:0007669"/>
    <property type="project" value="UniProtKB-EC"/>
</dbReference>
<evidence type="ECO:0000313" key="18">
    <source>
        <dbReference type="Proteomes" id="UP000501690"/>
    </source>
</evidence>
<evidence type="ECO:0000256" key="6">
    <source>
        <dbReference type="ARBA" id="ARBA00022670"/>
    </source>
</evidence>
<accession>A0A4D6N8B5</accession>
<evidence type="ECO:0000313" key="17">
    <source>
        <dbReference type="EMBL" id="QCE08187.1"/>
    </source>
</evidence>
<evidence type="ECO:0000256" key="3">
    <source>
        <dbReference type="ARBA" id="ARBA00012462"/>
    </source>
</evidence>
<dbReference type="FunFam" id="3.40.50.200:FF:000009">
    <property type="entry name" value="tripeptidyl-peptidase 2 isoform X1"/>
    <property type="match status" value="1"/>
</dbReference>
<feature type="coiled-coil region" evidence="11">
    <location>
        <begin position="344"/>
        <end position="371"/>
    </location>
</feature>
<dbReference type="Pfam" id="PF21223">
    <property type="entry name" value="TPPII_Ig-like-1"/>
    <property type="match status" value="1"/>
</dbReference>
<evidence type="ECO:0000259" key="14">
    <source>
        <dbReference type="Pfam" id="PF12580"/>
    </source>
</evidence>
<dbReference type="Pfam" id="PF00082">
    <property type="entry name" value="Peptidase_S8"/>
    <property type="match status" value="1"/>
</dbReference>
<evidence type="ECO:0000259" key="15">
    <source>
        <dbReference type="Pfam" id="PF21223"/>
    </source>
</evidence>